<comment type="caution">
    <text evidence="2">The sequence shown here is derived from an EMBL/GenBank/DDBJ whole genome shotgun (WGS) entry which is preliminary data.</text>
</comment>
<dbReference type="Proteomes" id="UP000593573">
    <property type="component" value="Unassembled WGS sequence"/>
</dbReference>
<protein>
    <submittedName>
        <fullName evidence="2">Uncharacterized protein</fullName>
    </submittedName>
</protein>
<organism evidence="2 3">
    <name type="scientific">Gossypium klotzschianum</name>
    <dbReference type="NCBI Taxonomy" id="34286"/>
    <lineage>
        <taxon>Eukaryota</taxon>
        <taxon>Viridiplantae</taxon>
        <taxon>Streptophyta</taxon>
        <taxon>Embryophyta</taxon>
        <taxon>Tracheophyta</taxon>
        <taxon>Spermatophyta</taxon>
        <taxon>Magnoliopsida</taxon>
        <taxon>eudicotyledons</taxon>
        <taxon>Gunneridae</taxon>
        <taxon>Pentapetalae</taxon>
        <taxon>rosids</taxon>
        <taxon>malvids</taxon>
        <taxon>Malvales</taxon>
        <taxon>Malvaceae</taxon>
        <taxon>Malvoideae</taxon>
        <taxon>Gossypium</taxon>
    </lineage>
</organism>
<dbReference type="OrthoDB" id="1001325at2759"/>
<dbReference type="AlphaFoldDB" id="A0A7J8WBZ3"/>
<feature type="compositionally biased region" description="Basic and acidic residues" evidence="1">
    <location>
        <begin position="143"/>
        <end position="159"/>
    </location>
</feature>
<reference evidence="2 3" key="1">
    <citation type="journal article" date="2019" name="Genome Biol. Evol.">
        <title>Insights into the evolution of the New World diploid cottons (Gossypium, subgenus Houzingenia) based on genome sequencing.</title>
        <authorList>
            <person name="Grover C.E."/>
            <person name="Arick M.A. 2nd"/>
            <person name="Thrash A."/>
            <person name="Conover J.L."/>
            <person name="Sanders W.S."/>
            <person name="Peterson D.G."/>
            <person name="Frelichowski J.E."/>
            <person name="Scheffler J.A."/>
            <person name="Scheffler B.E."/>
            <person name="Wendel J.F."/>
        </authorList>
    </citation>
    <scope>NUCLEOTIDE SEQUENCE [LARGE SCALE GENOMIC DNA]</scope>
    <source>
        <strain evidence="2">57</strain>
        <tissue evidence="2">Leaf</tissue>
    </source>
</reference>
<sequence length="167" mass="18495">MTIAESVVKLGLGKDKLGFFKSEIRDVCEKDYKKDTVNGNGNNNNSGNGKPRVMKKKPNRKRDKLKCFLYDGPHILKKCPNKSALKEKLVGKALALGSSAKNVEANEAESEKKSMECFLCHGSHRLRKCPKKSIIEGDEGTDNEPKELGSSKGKVEAKRAKMSKRSK</sequence>
<feature type="region of interest" description="Disordered" evidence="1">
    <location>
        <begin position="33"/>
        <end position="62"/>
    </location>
</feature>
<feature type="compositionally biased region" description="Basic residues" evidence="1">
    <location>
        <begin position="52"/>
        <end position="62"/>
    </location>
</feature>
<gene>
    <name evidence="2" type="ORF">Goklo_029639</name>
</gene>
<evidence type="ECO:0000313" key="2">
    <source>
        <dbReference type="EMBL" id="MBA0672422.1"/>
    </source>
</evidence>
<accession>A0A7J8WBZ3</accession>
<name>A0A7J8WBZ3_9ROSI</name>
<dbReference type="EMBL" id="JABFAB010244749">
    <property type="protein sequence ID" value="MBA0672422.1"/>
    <property type="molecule type" value="Genomic_DNA"/>
</dbReference>
<proteinExistence type="predicted"/>
<feature type="region of interest" description="Disordered" evidence="1">
    <location>
        <begin position="131"/>
        <end position="167"/>
    </location>
</feature>
<feature type="compositionally biased region" description="Low complexity" evidence="1">
    <location>
        <begin position="38"/>
        <end position="49"/>
    </location>
</feature>
<evidence type="ECO:0000313" key="3">
    <source>
        <dbReference type="Proteomes" id="UP000593573"/>
    </source>
</evidence>
<evidence type="ECO:0000256" key="1">
    <source>
        <dbReference type="SAM" id="MobiDB-lite"/>
    </source>
</evidence>
<keyword evidence="3" id="KW-1185">Reference proteome</keyword>